<dbReference type="InterPro" id="IPR002156">
    <property type="entry name" value="RNaseH_domain"/>
</dbReference>
<dbReference type="Pfam" id="PF13456">
    <property type="entry name" value="RVT_3"/>
    <property type="match status" value="1"/>
</dbReference>
<evidence type="ECO:0000256" key="1">
    <source>
        <dbReference type="SAM" id="MobiDB-lite"/>
    </source>
</evidence>
<dbReference type="EMBL" id="JADBGQ010000004">
    <property type="protein sequence ID" value="KAG5401331.1"/>
    <property type="molecule type" value="Genomic_DNA"/>
</dbReference>
<evidence type="ECO:0000259" key="2">
    <source>
        <dbReference type="Pfam" id="PF13456"/>
    </source>
</evidence>
<dbReference type="InterPro" id="IPR012337">
    <property type="entry name" value="RNaseH-like_sf"/>
</dbReference>
<dbReference type="InterPro" id="IPR052929">
    <property type="entry name" value="RNase_H-like_EbsB-rel"/>
</dbReference>
<evidence type="ECO:0000313" key="4">
    <source>
        <dbReference type="Proteomes" id="UP000823674"/>
    </source>
</evidence>
<name>A0ABQ7MUD4_BRACM</name>
<dbReference type="Proteomes" id="UP000823674">
    <property type="component" value="Chromosome A04"/>
</dbReference>
<keyword evidence="4" id="KW-1185">Reference proteome</keyword>
<comment type="caution">
    <text evidence="3">The sequence shown here is derived from an EMBL/GenBank/DDBJ whole genome shotgun (WGS) entry which is preliminary data.</text>
</comment>
<dbReference type="InterPro" id="IPR036397">
    <property type="entry name" value="RNaseH_sf"/>
</dbReference>
<dbReference type="PANTHER" id="PTHR47074">
    <property type="entry name" value="BNAC02G40300D PROTEIN"/>
    <property type="match status" value="1"/>
</dbReference>
<reference evidence="3 4" key="1">
    <citation type="submission" date="2021-03" db="EMBL/GenBank/DDBJ databases">
        <authorList>
            <person name="King G.J."/>
            <person name="Bancroft I."/>
            <person name="Baten A."/>
            <person name="Bloomfield J."/>
            <person name="Borpatragohain P."/>
            <person name="He Z."/>
            <person name="Irish N."/>
            <person name="Irwin J."/>
            <person name="Liu K."/>
            <person name="Mauleon R.P."/>
            <person name="Moore J."/>
            <person name="Morris R."/>
            <person name="Ostergaard L."/>
            <person name="Wang B."/>
            <person name="Wells R."/>
        </authorList>
    </citation>
    <scope>NUCLEOTIDE SEQUENCE [LARGE SCALE GENOMIC DNA]</scope>
    <source>
        <strain evidence="3">R-o-18</strain>
        <tissue evidence="3">Leaf</tissue>
    </source>
</reference>
<feature type="domain" description="RNase H type-1" evidence="2">
    <location>
        <begin position="243"/>
        <end position="360"/>
    </location>
</feature>
<dbReference type="SUPFAM" id="SSF53098">
    <property type="entry name" value="Ribonuclease H-like"/>
    <property type="match status" value="1"/>
</dbReference>
<protein>
    <recommendedName>
        <fullName evidence="2">RNase H type-1 domain-containing protein</fullName>
    </recommendedName>
</protein>
<sequence length="388" mass="43991">MASTLPWGRTVTLPPSQGKMEWRPVTRPRETEESSGTQRLKKEAGNNRSPMEQSKTESSTVLRTQREANASTENSEPLGEPEMEKENEQTRSHAKVPEIARHGLTHDPEKETMEAIERRKKDKEKEDAELERSIDEYAEMAMNEEMIDADDLLDENFENEERLGEEGREEEEEQIEAIAQLSQNRSTRPPIGEKIKEKSMLQVKETSREAALDEQNGKNGKRNNMPLGKKREGQAPFKWKCQVDASWTGEKESCGLGFVTLEEDKPILYGAMGGGAQTPIHAEANGLIWALQEMVKLGIQVMHFESDCEQLVNIINREEDWPVLAMELDEIKEYAKSFTEFSLSFIPRVLNVRADDLAKGAISRNFKFPSVDGCAPRWLVNSGHMDAK</sequence>
<feature type="compositionally biased region" description="Basic and acidic residues" evidence="1">
    <location>
        <begin position="191"/>
        <end position="211"/>
    </location>
</feature>
<accession>A0ABQ7MUD4</accession>
<proteinExistence type="predicted"/>
<evidence type="ECO:0000313" key="3">
    <source>
        <dbReference type="EMBL" id="KAG5401331.1"/>
    </source>
</evidence>
<feature type="compositionally biased region" description="Basic and acidic residues" evidence="1">
    <location>
        <begin position="20"/>
        <end position="32"/>
    </location>
</feature>
<dbReference type="PANTHER" id="PTHR47074:SF49">
    <property type="entry name" value="POLYNUCLEOTIDYL TRANSFERASE, RIBONUCLEASE H-LIKE SUPERFAMILY PROTEIN"/>
    <property type="match status" value="1"/>
</dbReference>
<feature type="region of interest" description="Disordered" evidence="1">
    <location>
        <begin position="1"/>
        <end position="130"/>
    </location>
</feature>
<dbReference type="CDD" id="cd06222">
    <property type="entry name" value="RNase_H_like"/>
    <property type="match status" value="1"/>
</dbReference>
<dbReference type="Gene3D" id="3.30.420.10">
    <property type="entry name" value="Ribonuclease H-like superfamily/Ribonuclease H"/>
    <property type="match status" value="1"/>
</dbReference>
<feature type="region of interest" description="Disordered" evidence="1">
    <location>
        <begin position="183"/>
        <end position="229"/>
    </location>
</feature>
<gene>
    <name evidence="3" type="primary">A04g506360.1_BraROA</name>
    <name evidence="3" type="ORF">IGI04_015938</name>
</gene>
<feature type="compositionally biased region" description="Polar residues" evidence="1">
    <location>
        <begin position="46"/>
        <end position="75"/>
    </location>
</feature>
<organism evidence="3 4">
    <name type="scientific">Brassica rapa subsp. trilocularis</name>
    <dbReference type="NCBI Taxonomy" id="1813537"/>
    <lineage>
        <taxon>Eukaryota</taxon>
        <taxon>Viridiplantae</taxon>
        <taxon>Streptophyta</taxon>
        <taxon>Embryophyta</taxon>
        <taxon>Tracheophyta</taxon>
        <taxon>Spermatophyta</taxon>
        <taxon>Magnoliopsida</taxon>
        <taxon>eudicotyledons</taxon>
        <taxon>Gunneridae</taxon>
        <taxon>Pentapetalae</taxon>
        <taxon>rosids</taxon>
        <taxon>malvids</taxon>
        <taxon>Brassicales</taxon>
        <taxon>Brassicaceae</taxon>
        <taxon>Brassiceae</taxon>
        <taxon>Brassica</taxon>
    </lineage>
</organism>
<dbReference type="InterPro" id="IPR044730">
    <property type="entry name" value="RNase_H-like_dom_plant"/>
</dbReference>
<feature type="compositionally biased region" description="Basic and acidic residues" evidence="1">
    <location>
        <begin position="82"/>
        <end position="130"/>
    </location>
</feature>